<dbReference type="EMBL" id="GG685135">
    <property type="protein sequence ID" value="EER00366.1"/>
    <property type="molecule type" value="Genomic_DNA"/>
</dbReference>
<dbReference type="GeneID" id="9050124"/>
<evidence type="ECO:0000313" key="1">
    <source>
        <dbReference type="EMBL" id="EER00366.1"/>
    </source>
</evidence>
<organism evidence="2">
    <name type="scientific">Perkinsus marinus (strain ATCC 50983 / TXsc)</name>
    <dbReference type="NCBI Taxonomy" id="423536"/>
    <lineage>
        <taxon>Eukaryota</taxon>
        <taxon>Sar</taxon>
        <taxon>Alveolata</taxon>
        <taxon>Perkinsozoa</taxon>
        <taxon>Perkinsea</taxon>
        <taxon>Perkinsida</taxon>
        <taxon>Perkinsidae</taxon>
        <taxon>Perkinsus</taxon>
    </lineage>
</organism>
<name>C5LSC7_PERM5</name>
<gene>
    <name evidence="1" type="ORF">Pmar_PMAR021756</name>
</gene>
<dbReference type="InParanoid" id="C5LSC7"/>
<protein>
    <submittedName>
        <fullName evidence="1">Uncharacterized protein</fullName>
    </submittedName>
</protein>
<evidence type="ECO:0000313" key="2">
    <source>
        <dbReference type="Proteomes" id="UP000007800"/>
    </source>
</evidence>
<accession>C5LSC7</accession>
<keyword evidence="2" id="KW-1185">Reference proteome</keyword>
<dbReference type="AlphaFoldDB" id="C5LSC7"/>
<dbReference type="RefSeq" id="XP_002767648.1">
    <property type="nucleotide sequence ID" value="XM_002767602.1"/>
</dbReference>
<proteinExistence type="predicted"/>
<sequence>MSPCEARSMLRQHGFWFNSQIFRGRLGPLLDLANRKEALLERENVNMYHYDYYAGQCDPLVMSVGIFFGHADGLTRPSDVIDADGVDYREYFDTLRAHVTFLVKEMFPEYSVTYQEGHDKVNCCPQHE</sequence>
<reference evidence="1 2" key="1">
    <citation type="submission" date="2008-07" db="EMBL/GenBank/DDBJ databases">
        <authorList>
            <person name="El-Sayed N."/>
            <person name="Caler E."/>
            <person name="Inman J."/>
            <person name="Amedeo P."/>
            <person name="Hass B."/>
            <person name="Wortman J."/>
        </authorList>
    </citation>
    <scope>NUCLEOTIDE SEQUENCE [LARGE SCALE GENOMIC DNA]</scope>
    <source>
        <strain evidence="2">ATCC 50983 / TXsc</strain>
    </source>
</reference>
<dbReference type="Proteomes" id="UP000007800">
    <property type="component" value="Unassembled WGS sequence"/>
</dbReference>